<evidence type="ECO:0000256" key="2">
    <source>
        <dbReference type="SAM" id="SignalP"/>
    </source>
</evidence>
<keyword evidence="2" id="KW-0732">Signal</keyword>
<feature type="compositionally biased region" description="Low complexity" evidence="1">
    <location>
        <begin position="69"/>
        <end position="83"/>
    </location>
</feature>
<feature type="region of interest" description="Disordered" evidence="1">
    <location>
        <begin position="45"/>
        <end position="100"/>
    </location>
</feature>
<evidence type="ECO:0000313" key="4">
    <source>
        <dbReference type="Proteomes" id="UP001172102"/>
    </source>
</evidence>
<keyword evidence="4" id="KW-1185">Reference proteome</keyword>
<comment type="caution">
    <text evidence="3">The sequence shown here is derived from an EMBL/GenBank/DDBJ whole genome shotgun (WGS) entry which is preliminary data.</text>
</comment>
<feature type="chain" id="PRO_5041398305" evidence="2">
    <location>
        <begin position="23"/>
        <end position="100"/>
    </location>
</feature>
<accession>A0AA40B1H0</accession>
<reference evidence="3" key="1">
    <citation type="submission" date="2023-06" db="EMBL/GenBank/DDBJ databases">
        <title>Genome-scale phylogeny and comparative genomics of the fungal order Sordariales.</title>
        <authorList>
            <consortium name="Lawrence Berkeley National Laboratory"/>
            <person name="Hensen N."/>
            <person name="Bonometti L."/>
            <person name="Westerberg I."/>
            <person name="Brannstrom I.O."/>
            <person name="Guillou S."/>
            <person name="Cros-Aarteil S."/>
            <person name="Calhoun S."/>
            <person name="Haridas S."/>
            <person name="Kuo A."/>
            <person name="Mondo S."/>
            <person name="Pangilinan J."/>
            <person name="Riley R."/>
            <person name="Labutti K."/>
            <person name="Andreopoulos B."/>
            <person name="Lipzen A."/>
            <person name="Chen C."/>
            <person name="Yanf M."/>
            <person name="Daum C."/>
            <person name="Ng V."/>
            <person name="Clum A."/>
            <person name="Steindorff A."/>
            <person name="Ohm R."/>
            <person name="Martin F."/>
            <person name="Silar P."/>
            <person name="Natvig D."/>
            <person name="Lalanne C."/>
            <person name="Gautier V."/>
            <person name="Ament-Velasquez S.L."/>
            <person name="Kruys A."/>
            <person name="Hutchinson M.I."/>
            <person name="Powell A.J."/>
            <person name="Barry K."/>
            <person name="Miller A.N."/>
            <person name="Grigoriev I.V."/>
            <person name="Debuchy R."/>
            <person name="Gladieux P."/>
            <person name="Thoren M.H."/>
            <person name="Johannesson H."/>
        </authorList>
    </citation>
    <scope>NUCLEOTIDE SEQUENCE</scope>
    <source>
        <strain evidence="3">SMH4607-1</strain>
    </source>
</reference>
<name>A0AA40B1H0_9PEZI</name>
<dbReference type="Proteomes" id="UP001172102">
    <property type="component" value="Unassembled WGS sequence"/>
</dbReference>
<dbReference type="AlphaFoldDB" id="A0AA40B1H0"/>
<proteinExistence type="predicted"/>
<evidence type="ECO:0000256" key="1">
    <source>
        <dbReference type="SAM" id="MobiDB-lite"/>
    </source>
</evidence>
<organism evidence="3 4">
    <name type="scientific">Lasiosphaeris hirsuta</name>
    <dbReference type="NCBI Taxonomy" id="260670"/>
    <lineage>
        <taxon>Eukaryota</taxon>
        <taxon>Fungi</taxon>
        <taxon>Dikarya</taxon>
        <taxon>Ascomycota</taxon>
        <taxon>Pezizomycotina</taxon>
        <taxon>Sordariomycetes</taxon>
        <taxon>Sordariomycetidae</taxon>
        <taxon>Sordariales</taxon>
        <taxon>Lasiosphaeriaceae</taxon>
        <taxon>Lasiosphaeris</taxon>
    </lineage>
</organism>
<evidence type="ECO:0000313" key="3">
    <source>
        <dbReference type="EMBL" id="KAK0725934.1"/>
    </source>
</evidence>
<feature type="signal peptide" evidence="2">
    <location>
        <begin position="1"/>
        <end position="22"/>
    </location>
</feature>
<dbReference type="EMBL" id="JAUKUA010000002">
    <property type="protein sequence ID" value="KAK0725934.1"/>
    <property type="molecule type" value="Genomic_DNA"/>
</dbReference>
<protein>
    <submittedName>
        <fullName evidence="3">Uncharacterized protein</fullName>
    </submittedName>
</protein>
<gene>
    <name evidence="3" type="ORF">B0H67DRAFT_571923</name>
</gene>
<sequence length="100" mass="10952">MWPTSFCHFLLEEVLVFGKVWSSPSVFSHLPALILNSTLDPLSGPDFFPGDSQVAKTQDAAQREDRPRATTPRRPPSATQAPSQPGPPPGSMRYHLMAPP</sequence>